<feature type="signal peptide" evidence="2">
    <location>
        <begin position="1"/>
        <end position="20"/>
    </location>
</feature>
<name>A0A9D7E5B4_9PROT</name>
<sequence length="229" mass="25754">MTKHWAGLLWVLSLSVFAQTAEPPASPAGADKAPTHRQLRLNAVPAEPPAPTAPETFAGYAQAPPFKVVPQKDKIALFPCSQCHKFMPPNPQPRKLEAAPHQAVLQHGKGRMWCLNCHLIDDRDYLHTVRGEKVDFDEAYLLCGQCHFNRQKDWYLGGHGKRVDNWQGDRLIYSCTHCHDPHSPATKPREPSKAPPVRAGLQRMKNVDHESNSVWQRNAARKAETANER</sequence>
<feature type="region of interest" description="Disordered" evidence="1">
    <location>
        <begin position="182"/>
        <end position="229"/>
    </location>
</feature>
<proteinExistence type="predicted"/>
<feature type="compositionally biased region" description="Basic and acidic residues" evidence="1">
    <location>
        <begin position="182"/>
        <end position="192"/>
    </location>
</feature>
<gene>
    <name evidence="3" type="ORF">IPH26_14365</name>
</gene>
<keyword evidence="2" id="KW-0732">Signal</keyword>
<reference evidence="3" key="1">
    <citation type="submission" date="2020-10" db="EMBL/GenBank/DDBJ databases">
        <title>Connecting structure to function with the recovery of over 1000 high-quality activated sludge metagenome-assembled genomes encoding full-length rRNA genes using long-read sequencing.</title>
        <authorList>
            <person name="Singleton C.M."/>
            <person name="Petriglieri F."/>
            <person name="Kristensen J.M."/>
            <person name="Kirkegaard R.H."/>
            <person name="Michaelsen T.Y."/>
            <person name="Andersen M.H."/>
            <person name="Karst S.M."/>
            <person name="Dueholm M.S."/>
            <person name="Nielsen P.H."/>
            <person name="Albertsen M."/>
        </authorList>
    </citation>
    <scope>NUCLEOTIDE SEQUENCE</scope>
    <source>
        <strain evidence="3">Bjer_18-Q3-R1-45_BAT3C.347</strain>
    </source>
</reference>
<dbReference type="EMBL" id="JADJEV010000004">
    <property type="protein sequence ID" value="MBK6974061.1"/>
    <property type="molecule type" value="Genomic_DNA"/>
</dbReference>
<evidence type="ECO:0000256" key="2">
    <source>
        <dbReference type="SAM" id="SignalP"/>
    </source>
</evidence>
<organism evidence="3 4">
    <name type="scientific">Candidatus Methylophosphatis roskildensis</name>
    <dbReference type="NCBI Taxonomy" id="2899263"/>
    <lineage>
        <taxon>Bacteria</taxon>
        <taxon>Pseudomonadati</taxon>
        <taxon>Pseudomonadota</taxon>
        <taxon>Betaproteobacteria</taxon>
        <taxon>Nitrosomonadales</taxon>
        <taxon>Sterolibacteriaceae</taxon>
        <taxon>Candidatus Methylophosphatis</taxon>
    </lineage>
</organism>
<dbReference type="InterPro" id="IPR036280">
    <property type="entry name" value="Multihaem_cyt_sf"/>
</dbReference>
<dbReference type="AlphaFoldDB" id="A0A9D7E5B4"/>
<evidence type="ECO:0000256" key="1">
    <source>
        <dbReference type="SAM" id="MobiDB-lite"/>
    </source>
</evidence>
<dbReference type="Proteomes" id="UP000807785">
    <property type="component" value="Unassembled WGS sequence"/>
</dbReference>
<feature type="chain" id="PRO_5039612779" evidence="2">
    <location>
        <begin position="21"/>
        <end position="229"/>
    </location>
</feature>
<accession>A0A9D7E5B4</accession>
<evidence type="ECO:0000313" key="3">
    <source>
        <dbReference type="EMBL" id="MBK6974061.1"/>
    </source>
</evidence>
<dbReference type="SUPFAM" id="SSF48695">
    <property type="entry name" value="Multiheme cytochromes"/>
    <property type="match status" value="1"/>
</dbReference>
<comment type="caution">
    <text evidence="3">The sequence shown here is derived from an EMBL/GenBank/DDBJ whole genome shotgun (WGS) entry which is preliminary data.</text>
</comment>
<protein>
    <submittedName>
        <fullName evidence="3">Cytochrome C</fullName>
    </submittedName>
</protein>
<evidence type="ECO:0000313" key="4">
    <source>
        <dbReference type="Proteomes" id="UP000807785"/>
    </source>
</evidence>